<sequence>MADLCEGGNEPSGSLKAICVAKTEQLSDFLPPSLRLAIMSCTRVSVCVSVVSGMSDDDEDEEGKRGNPMLAHSLLLLNSTKRAARLNVPIQWTNHYQQ</sequence>
<organism evidence="1 2">
    <name type="scientific">Periplaneta americana</name>
    <name type="common">American cockroach</name>
    <name type="synonym">Blatta americana</name>
    <dbReference type="NCBI Taxonomy" id="6978"/>
    <lineage>
        <taxon>Eukaryota</taxon>
        <taxon>Metazoa</taxon>
        <taxon>Ecdysozoa</taxon>
        <taxon>Arthropoda</taxon>
        <taxon>Hexapoda</taxon>
        <taxon>Insecta</taxon>
        <taxon>Pterygota</taxon>
        <taxon>Neoptera</taxon>
        <taxon>Polyneoptera</taxon>
        <taxon>Dictyoptera</taxon>
        <taxon>Blattodea</taxon>
        <taxon>Blattoidea</taxon>
        <taxon>Blattidae</taxon>
        <taxon>Blattinae</taxon>
        <taxon>Periplaneta</taxon>
    </lineage>
</organism>
<dbReference type="EMBL" id="JAJSOF020000003">
    <property type="protein sequence ID" value="KAJ4450179.1"/>
    <property type="molecule type" value="Genomic_DNA"/>
</dbReference>
<evidence type="ECO:0000313" key="2">
    <source>
        <dbReference type="Proteomes" id="UP001148838"/>
    </source>
</evidence>
<gene>
    <name evidence="1" type="ORF">ANN_01586</name>
</gene>
<name>A0ABQ8TU14_PERAM</name>
<protein>
    <submittedName>
        <fullName evidence="1">Uncharacterized protein</fullName>
    </submittedName>
</protein>
<reference evidence="1 2" key="1">
    <citation type="journal article" date="2022" name="Allergy">
        <title>Genome assembly and annotation of Periplaneta americana reveal a comprehensive cockroach allergen profile.</title>
        <authorList>
            <person name="Wang L."/>
            <person name="Xiong Q."/>
            <person name="Saelim N."/>
            <person name="Wang L."/>
            <person name="Nong W."/>
            <person name="Wan A.T."/>
            <person name="Shi M."/>
            <person name="Liu X."/>
            <person name="Cao Q."/>
            <person name="Hui J.H.L."/>
            <person name="Sookrung N."/>
            <person name="Leung T.F."/>
            <person name="Tungtrongchitr A."/>
            <person name="Tsui S.K.W."/>
        </authorList>
    </citation>
    <scope>NUCLEOTIDE SEQUENCE [LARGE SCALE GENOMIC DNA]</scope>
    <source>
        <strain evidence="1">PWHHKU_190912</strain>
    </source>
</reference>
<proteinExistence type="predicted"/>
<keyword evidence="2" id="KW-1185">Reference proteome</keyword>
<accession>A0ABQ8TU14</accession>
<evidence type="ECO:0000313" key="1">
    <source>
        <dbReference type="EMBL" id="KAJ4450179.1"/>
    </source>
</evidence>
<comment type="caution">
    <text evidence="1">The sequence shown here is derived from an EMBL/GenBank/DDBJ whole genome shotgun (WGS) entry which is preliminary data.</text>
</comment>
<dbReference type="Proteomes" id="UP001148838">
    <property type="component" value="Unassembled WGS sequence"/>
</dbReference>